<dbReference type="InterPro" id="IPR051321">
    <property type="entry name" value="PHA/PHB_synthase"/>
</dbReference>
<protein>
    <submittedName>
        <fullName evidence="6">Alpha/beta fold hydrolase</fullName>
    </submittedName>
</protein>
<comment type="caution">
    <text evidence="6">The sequence shown here is derived from an EMBL/GenBank/DDBJ whole genome shotgun (WGS) entry which is preliminary data.</text>
</comment>
<dbReference type="OrthoDB" id="7208816at2"/>
<dbReference type="InterPro" id="IPR010941">
    <property type="entry name" value="PhaC_N"/>
</dbReference>
<evidence type="ECO:0000313" key="7">
    <source>
        <dbReference type="Proteomes" id="UP000319255"/>
    </source>
</evidence>
<dbReference type="Pfam" id="PF07167">
    <property type="entry name" value="PhaC_N"/>
    <property type="match status" value="1"/>
</dbReference>
<keyword evidence="7" id="KW-1185">Reference proteome</keyword>
<organism evidence="6 7">
    <name type="scientific">Amaricoccus solimangrovi</name>
    <dbReference type="NCBI Taxonomy" id="2589815"/>
    <lineage>
        <taxon>Bacteria</taxon>
        <taxon>Pseudomonadati</taxon>
        <taxon>Pseudomonadota</taxon>
        <taxon>Alphaproteobacteria</taxon>
        <taxon>Rhodobacterales</taxon>
        <taxon>Paracoccaceae</taxon>
        <taxon>Amaricoccus</taxon>
    </lineage>
</organism>
<dbReference type="SUPFAM" id="SSF53474">
    <property type="entry name" value="alpha/beta-Hydrolases"/>
    <property type="match status" value="1"/>
</dbReference>
<evidence type="ECO:0000256" key="2">
    <source>
        <dbReference type="ARBA" id="ARBA00023315"/>
    </source>
</evidence>
<dbReference type="GO" id="GO:0016787">
    <property type="term" value="F:hydrolase activity"/>
    <property type="evidence" value="ECO:0007669"/>
    <property type="project" value="UniProtKB-KW"/>
</dbReference>
<dbReference type="PANTHER" id="PTHR36837">
    <property type="entry name" value="POLY(3-HYDROXYALKANOATE) POLYMERASE SUBUNIT PHAC"/>
    <property type="match status" value="1"/>
</dbReference>
<dbReference type="EMBL" id="VFRP01000007">
    <property type="protein sequence ID" value="TPE51515.1"/>
    <property type="molecule type" value="Genomic_DNA"/>
</dbReference>
<reference evidence="6 7" key="1">
    <citation type="submission" date="2019-06" db="EMBL/GenBank/DDBJ databases">
        <title>A novel bacterium of genus Amaricoccus, isolated from marine sediment.</title>
        <authorList>
            <person name="Huang H."/>
            <person name="Mo K."/>
            <person name="Hu Y."/>
        </authorList>
    </citation>
    <scope>NUCLEOTIDE SEQUENCE [LARGE SCALE GENOMIC DNA]</scope>
    <source>
        <strain evidence="6 7">HB172011</strain>
    </source>
</reference>
<gene>
    <name evidence="6" type="ORF">FJM51_09360</name>
</gene>
<feature type="region of interest" description="Disordered" evidence="3">
    <location>
        <begin position="1"/>
        <end position="23"/>
    </location>
</feature>
<sequence length="617" mass="68263">MVAGRRDRQAGVGSGRGRRPLEVRMNREVRPGPVRRTRPLPLPATASLDEAGRVFDRALNALAARMTLGLSPAALRAAWADWASHLAAAPGKQAELARKALSKTTRLRDYALPGGASDRCIAPLPQDRRFDAEGWSKPPFDLIHQAFLLQQQWWWNATTGVRGVTRQHEQVVAFAARQMLDVFSPANFVPTNPEVLERARETGGMNFVQGARNWLEDAGRALTGQAVPRPEGFEVGRDVAASPGKVVYRNRLIELIQYAPTTETARPEPILITPAWIMKYYILDLSPGNSLVRYLVGRGFTVFIISWLNPGAEDRDLGMDDYLREGQMAALQAATAITGAERVHACGYCLGGTLLTIAAAAMARDGDDRLASLTLLAAQSDFTEAGELTLFIDESQVSFLEDMMWEQGYLDTWQMAGAFQLLRSNDLIWSRMTREYLMGERARPSDLMAWNADATRLPYRMHSEYLRWLFLEDRLAEGHYKVDGAAVALSDIRTPVFAVGTETDHVAPWRSVYKAHLLFDAEVTFALTNGGHNAGVVSEPGHPGRHYRLRTTAAHDPYHDPEAWLAAAPRHEGSWWTAWAEWLARRSGEPVPPPGLGAPGWGYPALEDAPGLYVVAP</sequence>
<evidence type="ECO:0000313" key="6">
    <source>
        <dbReference type="EMBL" id="TPE51515.1"/>
    </source>
</evidence>
<dbReference type="InterPro" id="IPR022211">
    <property type="entry name" value="PHBC_N"/>
</dbReference>
<evidence type="ECO:0000259" key="4">
    <source>
        <dbReference type="Pfam" id="PF07167"/>
    </source>
</evidence>
<keyword evidence="6" id="KW-0378">Hydrolase</keyword>
<evidence type="ECO:0000259" key="5">
    <source>
        <dbReference type="Pfam" id="PF12551"/>
    </source>
</evidence>
<name>A0A501WT14_9RHOB</name>
<evidence type="ECO:0000256" key="1">
    <source>
        <dbReference type="ARBA" id="ARBA00022679"/>
    </source>
</evidence>
<feature type="domain" description="Poly-beta-hydroxybutyrate polymerase N-terminal" evidence="4">
    <location>
        <begin position="126"/>
        <end position="295"/>
    </location>
</feature>
<dbReference type="PANTHER" id="PTHR36837:SF5">
    <property type="entry name" value="POLY-3-HYDROXYBUTYRATE SYNTHASE"/>
    <property type="match status" value="1"/>
</dbReference>
<dbReference type="Pfam" id="PF12551">
    <property type="entry name" value="PHBC_N"/>
    <property type="match status" value="1"/>
</dbReference>
<proteinExistence type="predicted"/>
<keyword evidence="2" id="KW-0012">Acyltransferase</keyword>
<dbReference type="GO" id="GO:0042619">
    <property type="term" value="P:poly-hydroxybutyrate biosynthetic process"/>
    <property type="evidence" value="ECO:0007669"/>
    <property type="project" value="InterPro"/>
</dbReference>
<dbReference type="AlphaFoldDB" id="A0A501WT14"/>
<keyword evidence="1" id="KW-0808">Transferase</keyword>
<accession>A0A501WT14</accession>
<evidence type="ECO:0000256" key="3">
    <source>
        <dbReference type="SAM" id="MobiDB-lite"/>
    </source>
</evidence>
<dbReference type="GO" id="GO:0016746">
    <property type="term" value="F:acyltransferase activity"/>
    <property type="evidence" value="ECO:0007669"/>
    <property type="project" value="UniProtKB-KW"/>
</dbReference>
<feature type="domain" description="Poly-beta-hydroxybutyrate polymerase N-terminal" evidence="5">
    <location>
        <begin position="53"/>
        <end position="92"/>
    </location>
</feature>
<dbReference type="InterPro" id="IPR029058">
    <property type="entry name" value="AB_hydrolase_fold"/>
</dbReference>
<dbReference type="Proteomes" id="UP000319255">
    <property type="component" value="Unassembled WGS sequence"/>
</dbReference>
<dbReference type="Gene3D" id="3.40.50.1820">
    <property type="entry name" value="alpha/beta hydrolase"/>
    <property type="match status" value="1"/>
</dbReference>